<evidence type="ECO:0000256" key="5">
    <source>
        <dbReference type="PROSITE-ProRule" id="PRU01248"/>
    </source>
</evidence>
<dbReference type="SUPFAM" id="SSF56349">
    <property type="entry name" value="DNA breaking-rejoining enzymes"/>
    <property type="match status" value="1"/>
</dbReference>
<comment type="caution">
    <text evidence="8">The sequence shown here is derived from an EMBL/GenBank/DDBJ whole genome shotgun (WGS) entry which is preliminary data.</text>
</comment>
<dbReference type="AlphaFoldDB" id="A0A9D1FI82"/>
<dbReference type="InterPro" id="IPR010998">
    <property type="entry name" value="Integrase_recombinase_N"/>
</dbReference>
<evidence type="ECO:0000256" key="3">
    <source>
        <dbReference type="ARBA" id="ARBA00023125"/>
    </source>
</evidence>
<protein>
    <submittedName>
        <fullName evidence="8">Site-specific integrase</fullName>
    </submittedName>
</protein>
<dbReference type="PANTHER" id="PTHR30629">
    <property type="entry name" value="PROPHAGE INTEGRASE"/>
    <property type="match status" value="1"/>
</dbReference>
<reference evidence="8" key="2">
    <citation type="journal article" date="2021" name="PeerJ">
        <title>Extensive microbial diversity within the chicken gut microbiome revealed by metagenomics and culture.</title>
        <authorList>
            <person name="Gilroy R."/>
            <person name="Ravi A."/>
            <person name="Getino M."/>
            <person name="Pursley I."/>
            <person name="Horton D.L."/>
            <person name="Alikhan N.F."/>
            <person name="Baker D."/>
            <person name="Gharbi K."/>
            <person name="Hall N."/>
            <person name="Watson M."/>
            <person name="Adriaenssens E.M."/>
            <person name="Foster-Nyarko E."/>
            <person name="Jarju S."/>
            <person name="Secka A."/>
            <person name="Antonio M."/>
            <person name="Oren A."/>
            <person name="Chaudhuri R.R."/>
            <person name="La Ragione R."/>
            <person name="Hildebrand F."/>
            <person name="Pallen M.J."/>
        </authorList>
    </citation>
    <scope>NUCLEOTIDE SEQUENCE</scope>
    <source>
        <strain evidence="8">CHK152-2871</strain>
    </source>
</reference>
<dbReference type="Gene3D" id="1.10.150.130">
    <property type="match status" value="1"/>
</dbReference>
<dbReference type="GO" id="GO:0015074">
    <property type="term" value="P:DNA integration"/>
    <property type="evidence" value="ECO:0007669"/>
    <property type="project" value="UniProtKB-KW"/>
</dbReference>
<name>A0A9D1FI82_9BACT</name>
<dbReference type="Pfam" id="PF00589">
    <property type="entry name" value="Phage_integrase"/>
    <property type="match status" value="1"/>
</dbReference>
<feature type="domain" description="Tyr recombinase" evidence="6">
    <location>
        <begin position="180"/>
        <end position="373"/>
    </location>
</feature>
<evidence type="ECO:0000259" key="6">
    <source>
        <dbReference type="PROSITE" id="PS51898"/>
    </source>
</evidence>
<dbReference type="Proteomes" id="UP000886865">
    <property type="component" value="Unassembled WGS sequence"/>
</dbReference>
<evidence type="ECO:0000256" key="2">
    <source>
        <dbReference type="ARBA" id="ARBA00022908"/>
    </source>
</evidence>
<gene>
    <name evidence="8" type="ORF">IAA86_04135</name>
</gene>
<dbReference type="Gene3D" id="1.10.443.10">
    <property type="entry name" value="Intergrase catalytic core"/>
    <property type="match status" value="1"/>
</dbReference>
<evidence type="ECO:0000313" key="8">
    <source>
        <dbReference type="EMBL" id="HIS74194.1"/>
    </source>
</evidence>
<proteinExistence type="inferred from homology"/>
<dbReference type="Pfam" id="PF14659">
    <property type="entry name" value="Phage_int_SAM_3"/>
    <property type="match status" value="1"/>
</dbReference>
<sequence length="373" mass="43108">MAKRRRNGEGCFQKSTCGRYIEYRVTYYDELGKRKLKTFSRKTKEECLQAYKEWKAEQEGKCPDEISENITVAQWANTWFENYVVNHVKETTVNDDRSILDRHIIPDLGHLLLKKLTPHLLTKFYNACLKKSNGKGGTLDPKTVKNIRAVLNRMLKCACIIGILKDNPNALALYPKCTKKETEILNSEDYDKLIKHCIDQATQWDMLIIFLLCVGARLGEALGLQWSKVNFEKQTIRINQQMQSVPNKDKNSKYKYTKKIIDSTKTKSSNRTLPMSSDIEHILRHVRKLQAINKMAQGTKYHRDLDLVFAREDGYFICDTTFRAFVNKRLAEAESNIIKYIHFAILALQVSLNKKLISRKCQSGSDTVALELL</sequence>
<keyword evidence="2" id="KW-0229">DNA integration</keyword>
<organism evidence="8 9">
    <name type="scientific">Candidatus Galligastranaerophilus intestinavium</name>
    <dbReference type="NCBI Taxonomy" id="2840836"/>
    <lineage>
        <taxon>Bacteria</taxon>
        <taxon>Candidatus Galligastranaerophilus</taxon>
    </lineage>
</organism>
<dbReference type="InterPro" id="IPR002104">
    <property type="entry name" value="Integrase_catalytic"/>
</dbReference>
<evidence type="ECO:0000256" key="4">
    <source>
        <dbReference type="ARBA" id="ARBA00023172"/>
    </source>
</evidence>
<evidence type="ECO:0000259" key="7">
    <source>
        <dbReference type="PROSITE" id="PS51900"/>
    </source>
</evidence>
<dbReference type="EMBL" id="DVJQ01000034">
    <property type="protein sequence ID" value="HIS74194.1"/>
    <property type="molecule type" value="Genomic_DNA"/>
</dbReference>
<dbReference type="GO" id="GO:0006310">
    <property type="term" value="P:DNA recombination"/>
    <property type="evidence" value="ECO:0007669"/>
    <property type="project" value="UniProtKB-KW"/>
</dbReference>
<dbReference type="InterPro" id="IPR004107">
    <property type="entry name" value="Integrase_SAM-like_N"/>
</dbReference>
<dbReference type="PANTHER" id="PTHR30629:SF2">
    <property type="entry name" value="PROPHAGE INTEGRASE INTS-RELATED"/>
    <property type="match status" value="1"/>
</dbReference>
<dbReference type="GO" id="GO:0003677">
    <property type="term" value="F:DNA binding"/>
    <property type="evidence" value="ECO:0007669"/>
    <property type="project" value="UniProtKB-UniRule"/>
</dbReference>
<feature type="domain" description="Core-binding (CB)" evidence="7">
    <location>
        <begin position="70"/>
        <end position="159"/>
    </location>
</feature>
<reference evidence="8" key="1">
    <citation type="submission" date="2020-10" db="EMBL/GenBank/DDBJ databases">
        <authorList>
            <person name="Gilroy R."/>
        </authorList>
    </citation>
    <scope>NUCLEOTIDE SEQUENCE</scope>
    <source>
        <strain evidence="8">CHK152-2871</strain>
    </source>
</reference>
<keyword evidence="3 5" id="KW-0238">DNA-binding</keyword>
<dbReference type="PROSITE" id="PS51898">
    <property type="entry name" value="TYR_RECOMBINASE"/>
    <property type="match status" value="1"/>
</dbReference>
<accession>A0A9D1FI82</accession>
<dbReference type="InterPro" id="IPR013762">
    <property type="entry name" value="Integrase-like_cat_sf"/>
</dbReference>
<evidence type="ECO:0000256" key="1">
    <source>
        <dbReference type="ARBA" id="ARBA00008857"/>
    </source>
</evidence>
<keyword evidence="4" id="KW-0233">DNA recombination</keyword>
<dbReference type="InterPro" id="IPR011010">
    <property type="entry name" value="DNA_brk_join_enz"/>
</dbReference>
<dbReference type="InterPro" id="IPR050808">
    <property type="entry name" value="Phage_Integrase"/>
</dbReference>
<comment type="similarity">
    <text evidence="1">Belongs to the 'phage' integrase family.</text>
</comment>
<evidence type="ECO:0000313" key="9">
    <source>
        <dbReference type="Proteomes" id="UP000886865"/>
    </source>
</evidence>
<dbReference type="CDD" id="cd01189">
    <property type="entry name" value="INT_ICEBs1_C_like"/>
    <property type="match status" value="1"/>
</dbReference>
<dbReference type="InterPro" id="IPR044068">
    <property type="entry name" value="CB"/>
</dbReference>
<dbReference type="PROSITE" id="PS51900">
    <property type="entry name" value="CB"/>
    <property type="match status" value="1"/>
</dbReference>